<dbReference type="GO" id="GO:0004115">
    <property type="term" value="F:3',5'-cyclic-AMP phosphodiesterase activity"/>
    <property type="evidence" value="ECO:0007669"/>
    <property type="project" value="InterPro"/>
</dbReference>
<keyword evidence="3" id="KW-1185">Reference proteome</keyword>
<feature type="region of interest" description="Disordered" evidence="1">
    <location>
        <begin position="521"/>
        <end position="584"/>
    </location>
</feature>
<dbReference type="InterPro" id="IPR000396">
    <property type="entry name" value="Pdiesterase2"/>
</dbReference>
<feature type="compositionally biased region" description="Polar residues" evidence="1">
    <location>
        <begin position="383"/>
        <end position="395"/>
    </location>
</feature>
<dbReference type="SUPFAM" id="SSF56281">
    <property type="entry name" value="Metallo-hydrolase/oxidoreductase"/>
    <property type="match status" value="1"/>
</dbReference>
<comment type="caution">
    <text evidence="2">The sequence shown here is derived from an EMBL/GenBank/DDBJ whole genome shotgun (WGS) entry which is preliminary data.</text>
</comment>
<name>A0A139HSL2_9PEZI</name>
<feature type="compositionally biased region" description="Low complexity" evidence="1">
    <location>
        <begin position="168"/>
        <end position="178"/>
    </location>
</feature>
<protein>
    <recommendedName>
        <fullName evidence="4">3',5'-cyclic-nucleotide phosphodiesterase</fullName>
    </recommendedName>
</protein>
<dbReference type="GO" id="GO:0047555">
    <property type="term" value="F:3',5'-cyclic-GMP phosphodiesterase activity"/>
    <property type="evidence" value="ECO:0007669"/>
    <property type="project" value="TreeGrafter"/>
</dbReference>
<dbReference type="InterPro" id="IPR036866">
    <property type="entry name" value="RibonucZ/Hydroxyglut_hydro"/>
</dbReference>
<feature type="compositionally biased region" description="Polar residues" evidence="1">
    <location>
        <begin position="36"/>
        <end position="48"/>
    </location>
</feature>
<dbReference type="PANTHER" id="PTHR28283">
    <property type="entry name" value="3',5'-CYCLIC-NUCLEOTIDE PHOSPHODIESTERASE 1"/>
    <property type="match status" value="1"/>
</dbReference>
<organism evidence="2 3">
    <name type="scientific">Pseudocercospora eumusae</name>
    <dbReference type="NCBI Taxonomy" id="321146"/>
    <lineage>
        <taxon>Eukaryota</taxon>
        <taxon>Fungi</taxon>
        <taxon>Dikarya</taxon>
        <taxon>Ascomycota</taxon>
        <taxon>Pezizomycotina</taxon>
        <taxon>Dothideomycetes</taxon>
        <taxon>Dothideomycetidae</taxon>
        <taxon>Mycosphaerellales</taxon>
        <taxon>Mycosphaerellaceae</taxon>
        <taxon>Pseudocercospora</taxon>
    </lineage>
</organism>
<proteinExistence type="predicted"/>
<feature type="region of interest" description="Disordered" evidence="1">
    <location>
        <begin position="36"/>
        <end position="71"/>
    </location>
</feature>
<gene>
    <name evidence="2" type="ORF">AC578_11022</name>
</gene>
<dbReference type="GO" id="GO:0006198">
    <property type="term" value="P:cAMP catabolic process"/>
    <property type="evidence" value="ECO:0007669"/>
    <property type="project" value="InterPro"/>
</dbReference>
<dbReference type="CDD" id="cd07735">
    <property type="entry name" value="class_II_PDE_MBL-fold"/>
    <property type="match status" value="1"/>
</dbReference>
<sequence length="699" mass="74530">MITSSFGINTTDLEVRRLPQAKEKVQMEDYLRFQSNDTAANPGHSNLEQGEGHGIDEGSDGANAPAIASTRDKRTATTAACACAPMKDTGDEASGSDIGLHGQKPALQVICLGSSGGPSEENVSGFLVRSLASEWSKNSMLAVDAGSHLAPIIRILERDFPSISVNQSRSGSNGSNTSNGGGRPVPLNGQGTSPLADSEQAKPEPKTLKSGPFAGLKFPNESARANALHLLRTYISTYLITHPHLDHLSGFAINTAAFAATSKPKTLAALPSTVNAIKSHIFNDVIWPNLSDEDGGVGFVTFQRLKEGGDVMVGEGEGRGYIEVCDGLGTRAFKVSHGVCTKSPPSHHHRGSIAGISDSQVPPYNGSIQGTSQDPISAASMGRSLSISALQSQPGTPGGTRHSFHGQSHPSPHLHAAPDNACVVDSTAYFLRDEQTQREVLIFGDVEPDSLSLSPRTHIVWQEAARKIAQGVLGGVFIECSYDDSQADPVLFGHLNPKHLISELQNLARMVLEAKAARLAEKTGKKRKRSELGNVTGANGLDHAKMSIPESAQKRNRHLANGTIPDDRRRSSAPDHRMSDITGNLVRSDASASPSINSMNHYQFQPQDGDLQYPVDEATSPRSAAFPRSIDGVSSAHNELPLSGIQIIIIHIKDTLKDGPHVSENILAQLKEHEAGLREQGLGLGCEFIISQSGESYWF</sequence>
<evidence type="ECO:0000313" key="3">
    <source>
        <dbReference type="Proteomes" id="UP000070133"/>
    </source>
</evidence>
<evidence type="ECO:0000313" key="2">
    <source>
        <dbReference type="EMBL" id="KXT05387.1"/>
    </source>
</evidence>
<feature type="region of interest" description="Disordered" evidence="1">
    <location>
        <begin position="340"/>
        <end position="417"/>
    </location>
</feature>
<evidence type="ECO:0000256" key="1">
    <source>
        <dbReference type="SAM" id="MobiDB-lite"/>
    </source>
</evidence>
<feature type="compositionally biased region" description="Basic and acidic residues" evidence="1">
    <location>
        <begin position="565"/>
        <end position="579"/>
    </location>
</feature>
<dbReference type="PANTHER" id="PTHR28283:SF1">
    <property type="entry name" value="3',5'-CYCLIC-NUCLEOTIDE PHOSPHODIESTERASE 1"/>
    <property type="match status" value="1"/>
</dbReference>
<reference evidence="2 3" key="1">
    <citation type="submission" date="2015-07" db="EMBL/GenBank/DDBJ databases">
        <title>Comparative genomics of the Sigatoka disease complex on banana suggests a link between parallel evolutionary changes in Pseudocercospora fijiensis and Pseudocercospora eumusae and increased virulence on the banana host.</title>
        <authorList>
            <person name="Chang T.-C."/>
            <person name="Salvucci A."/>
            <person name="Crous P.W."/>
            <person name="Stergiopoulos I."/>
        </authorList>
    </citation>
    <scope>NUCLEOTIDE SEQUENCE [LARGE SCALE GENOMIC DNA]</scope>
    <source>
        <strain evidence="2 3">CBS 114824</strain>
    </source>
</reference>
<dbReference type="GO" id="GO:1902660">
    <property type="term" value="P:negative regulation of glucose mediated signaling pathway"/>
    <property type="evidence" value="ECO:0007669"/>
    <property type="project" value="TreeGrafter"/>
</dbReference>
<dbReference type="STRING" id="321146.A0A139HSL2"/>
<dbReference type="Pfam" id="PF02112">
    <property type="entry name" value="PDEase_II"/>
    <property type="match status" value="2"/>
</dbReference>
<dbReference type="OrthoDB" id="249703at2759"/>
<dbReference type="AlphaFoldDB" id="A0A139HSL2"/>
<accession>A0A139HSL2</accession>
<evidence type="ECO:0008006" key="4">
    <source>
        <dbReference type="Google" id="ProtNLM"/>
    </source>
</evidence>
<feature type="compositionally biased region" description="Polar residues" evidence="1">
    <location>
        <begin position="357"/>
        <end position="375"/>
    </location>
</feature>
<feature type="region of interest" description="Disordered" evidence="1">
    <location>
        <begin position="165"/>
        <end position="215"/>
    </location>
</feature>
<dbReference type="Proteomes" id="UP000070133">
    <property type="component" value="Unassembled WGS sequence"/>
</dbReference>
<dbReference type="PRINTS" id="PR00388">
    <property type="entry name" value="PDIESTERASE2"/>
</dbReference>
<dbReference type="Gene3D" id="3.60.15.10">
    <property type="entry name" value="Ribonuclease Z/Hydroxyacylglutathione hydrolase-like"/>
    <property type="match status" value="1"/>
</dbReference>
<dbReference type="EMBL" id="LFZN01000013">
    <property type="protein sequence ID" value="KXT05387.1"/>
    <property type="molecule type" value="Genomic_DNA"/>
</dbReference>